<evidence type="ECO:0000256" key="3">
    <source>
        <dbReference type="ARBA" id="ARBA00022692"/>
    </source>
</evidence>
<dbReference type="Proteomes" id="UP001732780">
    <property type="component" value="Chromosome 27"/>
</dbReference>
<evidence type="ECO:0000313" key="9">
    <source>
        <dbReference type="RefSeq" id="XP_045378520.1"/>
    </source>
</evidence>
<keyword evidence="4" id="KW-0732">Signal</keyword>
<evidence type="ECO:0000256" key="6">
    <source>
        <dbReference type="ARBA" id="ARBA00023136"/>
    </source>
</evidence>
<reference evidence="9" key="1">
    <citation type="submission" date="2025-08" db="UniProtKB">
        <authorList>
            <consortium name="RefSeq"/>
        </authorList>
    </citation>
    <scope>IDENTIFICATION</scope>
</reference>
<feature type="non-terminal residue" evidence="9">
    <location>
        <position position="1"/>
    </location>
</feature>
<evidence type="ECO:0000256" key="1">
    <source>
        <dbReference type="ARBA" id="ARBA00004479"/>
    </source>
</evidence>
<evidence type="ECO:0000256" key="5">
    <source>
        <dbReference type="ARBA" id="ARBA00022989"/>
    </source>
</evidence>
<keyword evidence="8" id="KW-1185">Reference proteome</keyword>
<evidence type="ECO:0000256" key="2">
    <source>
        <dbReference type="ARBA" id="ARBA00006986"/>
    </source>
</evidence>
<comment type="similarity">
    <text evidence="2">Belongs to the FAM174 family.</text>
</comment>
<keyword evidence="6" id="KW-0472">Membrane</keyword>
<dbReference type="PANTHER" id="PTHR28607">
    <property type="entry name" value="EXPRESSED PROTEIN"/>
    <property type="match status" value="1"/>
</dbReference>
<dbReference type="Pfam" id="PF06679">
    <property type="entry name" value="DUF1180"/>
    <property type="match status" value="1"/>
</dbReference>
<proteinExistence type="inferred from homology"/>
<organism evidence="8 9">
    <name type="scientific">Camelus bactrianus</name>
    <name type="common">Bactrian camel</name>
    <dbReference type="NCBI Taxonomy" id="9837"/>
    <lineage>
        <taxon>Eukaryota</taxon>
        <taxon>Metazoa</taxon>
        <taxon>Chordata</taxon>
        <taxon>Craniata</taxon>
        <taxon>Vertebrata</taxon>
        <taxon>Euteleostomi</taxon>
        <taxon>Mammalia</taxon>
        <taxon>Eutheria</taxon>
        <taxon>Laurasiatheria</taxon>
        <taxon>Artiodactyla</taxon>
        <taxon>Tylopoda</taxon>
        <taxon>Camelidae</taxon>
        <taxon>Camelus</taxon>
    </lineage>
</organism>
<dbReference type="RefSeq" id="XP_045378520.1">
    <property type="nucleotide sequence ID" value="XM_045522564.1"/>
</dbReference>
<evidence type="ECO:0000256" key="7">
    <source>
        <dbReference type="ARBA" id="ARBA00023180"/>
    </source>
</evidence>
<dbReference type="GO" id="GO:0016020">
    <property type="term" value="C:membrane"/>
    <property type="evidence" value="ECO:0007669"/>
    <property type="project" value="UniProtKB-SubCell"/>
</dbReference>
<dbReference type="CTD" id="400451"/>
<accession>A0A9W3HNQ3</accession>
<evidence type="ECO:0000256" key="4">
    <source>
        <dbReference type="ARBA" id="ARBA00022729"/>
    </source>
</evidence>
<comment type="subcellular location">
    <subcellularLocation>
        <location evidence="1">Membrane</location>
        <topology evidence="1">Single-pass type I membrane protein</topology>
    </subcellularLocation>
</comment>
<dbReference type="AlphaFoldDB" id="A0A9W3HNQ3"/>
<dbReference type="InterPro" id="IPR009565">
    <property type="entry name" value="FAM174-like"/>
</dbReference>
<protein>
    <submittedName>
        <fullName evidence="9">Membrane protein FAM174B</fullName>
    </submittedName>
</protein>
<keyword evidence="3" id="KW-0812">Transmembrane</keyword>
<keyword evidence="7" id="KW-0325">Glycoprotein</keyword>
<dbReference type="PANTHER" id="PTHR28607:SF3">
    <property type="entry name" value="MEMBRANE PROTEIN FAM174B"/>
    <property type="match status" value="1"/>
</dbReference>
<evidence type="ECO:0000313" key="8">
    <source>
        <dbReference type="Proteomes" id="UP001732780"/>
    </source>
</evidence>
<name>A0A9W3HNQ3_CAMBA</name>
<keyword evidence="5" id="KW-1133">Transmembrane helix</keyword>
<gene>
    <name evidence="9" type="primary">FAM174B</name>
</gene>
<sequence>HQQHWLRNHAEDIPQPPPGPGPGNATWAGSGAAAGGGGPSSSGNALVTRISSLLRDLPTLKAAVIVACAFIALLIACLVLRVFRSGKRLKKTRKYDIITTPAERVEMAPLNEEDDEDEDSTVFDIKYRTRTTLQSLLWNFIPPKQRIMNSFSGQCVRKNKHFKASFMLGLVFWGTSLPAHDNLLTGTRCFLFRHNATTFCGSPGKQATFKSGAAES</sequence>